<protein>
    <submittedName>
        <fullName evidence="1">Uncharacterized protein</fullName>
    </submittedName>
</protein>
<reference evidence="1 2" key="2">
    <citation type="journal article" date="2022" name="Mol. Ecol. Resour.">
        <title>The genomes of chicory, endive, great burdock and yacon provide insights into Asteraceae paleo-polyploidization history and plant inulin production.</title>
        <authorList>
            <person name="Fan W."/>
            <person name="Wang S."/>
            <person name="Wang H."/>
            <person name="Wang A."/>
            <person name="Jiang F."/>
            <person name="Liu H."/>
            <person name="Zhao H."/>
            <person name="Xu D."/>
            <person name="Zhang Y."/>
        </authorList>
    </citation>
    <scope>NUCLEOTIDE SEQUENCE [LARGE SCALE GENOMIC DNA]</scope>
    <source>
        <strain evidence="2">cv. Yunnan</strain>
        <tissue evidence="1">Leaves</tissue>
    </source>
</reference>
<reference evidence="2" key="1">
    <citation type="journal article" date="2022" name="Mol. Ecol. Resour.">
        <title>The genomes of chicory, endive, great burdock and yacon provide insights into Asteraceae palaeo-polyploidization history and plant inulin production.</title>
        <authorList>
            <person name="Fan W."/>
            <person name="Wang S."/>
            <person name="Wang H."/>
            <person name="Wang A."/>
            <person name="Jiang F."/>
            <person name="Liu H."/>
            <person name="Zhao H."/>
            <person name="Xu D."/>
            <person name="Zhang Y."/>
        </authorList>
    </citation>
    <scope>NUCLEOTIDE SEQUENCE [LARGE SCALE GENOMIC DNA]</scope>
    <source>
        <strain evidence="2">cv. Yunnan</strain>
    </source>
</reference>
<dbReference type="Proteomes" id="UP001056120">
    <property type="component" value="Linkage Group LG12"/>
</dbReference>
<name>A0ACB9HEX3_9ASTR</name>
<sequence length="74" mass="8515">MNLSIFMVYLKRKKKGFHSRVLISPSLAKYQRWKLVSPKISSKPMEGAPDCFLLQLTMIRFSNISILVSFLGSH</sequence>
<evidence type="ECO:0000313" key="1">
    <source>
        <dbReference type="EMBL" id="KAI3793810.1"/>
    </source>
</evidence>
<gene>
    <name evidence="1" type="ORF">L1987_36432</name>
</gene>
<keyword evidence="2" id="KW-1185">Reference proteome</keyword>
<organism evidence="1 2">
    <name type="scientific">Smallanthus sonchifolius</name>
    <dbReference type="NCBI Taxonomy" id="185202"/>
    <lineage>
        <taxon>Eukaryota</taxon>
        <taxon>Viridiplantae</taxon>
        <taxon>Streptophyta</taxon>
        <taxon>Embryophyta</taxon>
        <taxon>Tracheophyta</taxon>
        <taxon>Spermatophyta</taxon>
        <taxon>Magnoliopsida</taxon>
        <taxon>eudicotyledons</taxon>
        <taxon>Gunneridae</taxon>
        <taxon>Pentapetalae</taxon>
        <taxon>asterids</taxon>
        <taxon>campanulids</taxon>
        <taxon>Asterales</taxon>
        <taxon>Asteraceae</taxon>
        <taxon>Asteroideae</taxon>
        <taxon>Heliantheae alliance</taxon>
        <taxon>Millerieae</taxon>
        <taxon>Smallanthus</taxon>
    </lineage>
</organism>
<comment type="caution">
    <text evidence="1">The sequence shown here is derived from an EMBL/GenBank/DDBJ whole genome shotgun (WGS) entry which is preliminary data.</text>
</comment>
<proteinExistence type="predicted"/>
<evidence type="ECO:0000313" key="2">
    <source>
        <dbReference type="Proteomes" id="UP001056120"/>
    </source>
</evidence>
<accession>A0ACB9HEX3</accession>
<dbReference type="EMBL" id="CM042029">
    <property type="protein sequence ID" value="KAI3793810.1"/>
    <property type="molecule type" value="Genomic_DNA"/>
</dbReference>